<evidence type="ECO:0000256" key="1">
    <source>
        <dbReference type="SAM" id="SignalP"/>
    </source>
</evidence>
<feature type="signal peptide" evidence="1">
    <location>
        <begin position="1"/>
        <end position="25"/>
    </location>
</feature>
<feature type="chain" id="PRO_5003822138" description="YjbH domain-containing protein" evidence="1">
    <location>
        <begin position="26"/>
        <end position="687"/>
    </location>
</feature>
<gene>
    <name evidence="2" type="ORF">IMCC14465_05150</name>
</gene>
<reference evidence="2 3" key="1">
    <citation type="journal article" date="2012" name="J. Bacteriol.">
        <title>Genome Sequence of Strain IMCC14465, Isolated from the East Sea, Belonging to the PS1 Clade of Alphaproteobacteria.</title>
        <authorList>
            <person name="Yang S.J."/>
            <person name="Kang I."/>
            <person name="Cho J.C."/>
        </authorList>
    </citation>
    <scope>NUCLEOTIDE SEQUENCE [LARGE SCALE GENOMIC DNA]</scope>
    <source>
        <strain evidence="2 3">IMCC14465</strain>
    </source>
</reference>
<dbReference type="InterPro" id="IPR010344">
    <property type="entry name" value="YbjH"/>
</dbReference>
<protein>
    <recommendedName>
        <fullName evidence="4">YjbH domain-containing protein</fullName>
    </recommendedName>
</protein>
<keyword evidence="3" id="KW-1185">Reference proteome</keyword>
<sequence>MYRFLLKALLVGPFLPLCFNINAFASDLGTTGIIDIPTARMMDDGVLKTTVSKQDSISVYSLNYQATPWFETTFRYAGFEDFFYYDRSYEAKIRLIEETAYLPQVSVGIRDLVGTGVFGSEYIVGSKKFGQFDLTLGLGWGRLAGRGDFKNPLSNISDNFNVRDADTGLGGELSLSNFFSGKEAGVFAGATYDVKDKPIKLLIEYNPDEYEFQQVKGGDGVDSPISFGVEWEVFDNVFLTSSYQHNEEFGIRISAHLNGKSDSKKFDIKPFKSSLEIDKNEFADGLELSVWYDRLLFDMEASGLKLFAADYSEESDHVTLEIGNKDFHFWPDAISHALRLADVHLPQRYKSLSLILNEDGYRVHTIETIRPSKIYNKTPEAFKNQIDLVSPRKISDPRNTTGFARLNLPINFSLQNRLQIMDPDKPLRYQIYGRLGANILFSKNLSLNYNYALDIDNNFDTIIRESNSVLPRVRSEIKKYLQEGENGIQNLYLSYRNSLNKNVHYRFEAGILEDMFSGIGGEVLYTPSKSRLAVGVSGHHAKKRAYDRHFDHLDYETFTGFVSAYWATPLYNFDAALHAGQYLAKDKGVTLELNRTFDNGWKVGVWASKTNVSAEDFGEGSFDKGLYFKVPLYAIFGRAGRNSYQTHLRSVQRDGGARLEGFSGNLWHNLRNVRYDLLDKNKMRMRP</sequence>
<dbReference type="Pfam" id="PF06082">
    <property type="entry name" value="YjbH"/>
    <property type="match status" value="1"/>
</dbReference>
<dbReference type="STRING" id="1220535.IMCC14465_05150"/>
<dbReference type="AlphaFoldDB" id="J9DJM7"/>
<keyword evidence="1" id="KW-0732">Signal</keyword>
<comment type="caution">
    <text evidence="2">The sequence shown here is derived from an EMBL/GenBank/DDBJ whole genome shotgun (WGS) entry which is preliminary data.</text>
</comment>
<proteinExistence type="predicted"/>
<dbReference type="Proteomes" id="UP000004836">
    <property type="component" value="Unassembled WGS sequence"/>
</dbReference>
<dbReference type="PATRIC" id="fig|1220535.3.peg.510"/>
<name>J9DJM7_9PROT</name>
<dbReference type="EMBL" id="ALYF01000002">
    <property type="protein sequence ID" value="EJW22121.1"/>
    <property type="molecule type" value="Genomic_DNA"/>
</dbReference>
<evidence type="ECO:0000313" key="2">
    <source>
        <dbReference type="EMBL" id="EJW22121.1"/>
    </source>
</evidence>
<evidence type="ECO:0008006" key="4">
    <source>
        <dbReference type="Google" id="ProtNLM"/>
    </source>
</evidence>
<dbReference type="eggNOG" id="COG3637">
    <property type="taxonomic scope" value="Bacteria"/>
</dbReference>
<accession>J9DJM7</accession>
<organism evidence="2 3">
    <name type="scientific">alpha proteobacterium IMCC14465</name>
    <dbReference type="NCBI Taxonomy" id="1220535"/>
    <lineage>
        <taxon>Bacteria</taxon>
        <taxon>Pseudomonadati</taxon>
        <taxon>Pseudomonadota</taxon>
        <taxon>Alphaproteobacteria</taxon>
        <taxon>PS1 clade</taxon>
    </lineage>
</organism>
<evidence type="ECO:0000313" key="3">
    <source>
        <dbReference type="Proteomes" id="UP000004836"/>
    </source>
</evidence>